<dbReference type="CDD" id="cd19916">
    <property type="entry name" value="OphMA_like"/>
    <property type="match status" value="1"/>
</dbReference>
<dbReference type="InterPro" id="IPR014777">
    <property type="entry name" value="4pyrrole_Mease_sub1"/>
</dbReference>
<dbReference type="GO" id="GO:0008168">
    <property type="term" value="F:methyltransferase activity"/>
    <property type="evidence" value="ECO:0007669"/>
    <property type="project" value="UniProtKB-KW"/>
</dbReference>
<dbReference type="OrthoDB" id="1459304at2"/>
<dbReference type="AlphaFoldDB" id="A0A378JNK5"/>
<accession>A0A378JNK5</accession>
<keyword evidence="4" id="KW-1185">Reference proteome</keyword>
<dbReference type="Gene3D" id="3.40.1010.10">
    <property type="entry name" value="Cobalt-precorrin-4 Transmethylase, Domain 1"/>
    <property type="match status" value="1"/>
</dbReference>
<dbReference type="EMBL" id="UGNV01000002">
    <property type="protein sequence ID" value="STX55464.1"/>
    <property type="molecule type" value="Genomic_DNA"/>
</dbReference>
<dbReference type="RefSeq" id="WP_160149909.1">
    <property type="nucleotide sequence ID" value="NZ_CAAAHO010000010.1"/>
</dbReference>
<keyword evidence="2" id="KW-0808">Transferase</keyword>
<evidence type="ECO:0000313" key="2">
    <source>
        <dbReference type="EMBL" id="STX55464.1"/>
    </source>
</evidence>
<keyword evidence="2" id="KW-0489">Methyltransferase</keyword>
<evidence type="ECO:0000313" key="4">
    <source>
        <dbReference type="Proteomes" id="UP000254968"/>
    </source>
</evidence>
<dbReference type="EMBL" id="UGNV01000002">
    <property type="protein sequence ID" value="STX55537.1"/>
    <property type="molecule type" value="Genomic_DNA"/>
</dbReference>
<dbReference type="Pfam" id="PF00590">
    <property type="entry name" value="TP_methylase"/>
    <property type="match status" value="1"/>
</dbReference>
<dbReference type="SUPFAM" id="SSF53790">
    <property type="entry name" value="Tetrapyrrole methylase"/>
    <property type="match status" value="1"/>
</dbReference>
<dbReference type="Proteomes" id="UP000254968">
    <property type="component" value="Unassembled WGS sequence"/>
</dbReference>
<organism evidence="2 4">
    <name type="scientific">Legionella beliardensis</name>
    <dbReference type="NCBI Taxonomy" id="91822"/>
    <lineage>
        <taxon>Bacteria</taxon>
        <taxon>Pseudomonadati</taxon>
        <taxon>Pseudomonadota</taxon>
        <taxon>Gammaproteobacteria</taxon>
        <taxon>Legionellales</taxon>
        <taxon>Legionellaceae</taxon>
        <taxon>Legionella</taxon>
    </lineage>
</organism>
<proteinExistence type="predicted"/>
<evidence type="ECO:0000259" key="1">
    <source>
        <dbReference type="Pfam" id="PF00590"/>
    </source>
</evidence>
<dbReference type="GO" id="GO:0032259">
    <property type="term" value="P:methylation"/>
    <property type="evidence" value="ECO:0007669"/>
    <property type="project" value="UniProtKB-KW"/>
</dbReference>
<gene>
    <name evidence="2" type="ORF">NCTC13315_02836</name>
    <name evidence="3" type="ORF">NCTC13315_02909</name>
</gene>
<protein>
    <submittedName>
        <fullName evidence="2">Methylase</fullName>
    </submittedName>
</protein>
<evidence type="ECO:0000313" key="3">
    <source>
        <dbReference type="EMBL" id="STX55537.1"/>
    </source>
</evidence>
<reference evidence="2 4" key="1">
    <citation type="submission" date="2018-06" db="EMBL/GenBank/DDBJ databases">
        <authorList>
            <consortium name="Pathogen Informatics"/>
            <person name="Doyle S."/>
        </authorList>
    </citation>
    <scope>NUCLEOTIDE SEQUENCE [LARGE SCALE GENOMIC DNA]</scope>
    <source>
        <strain evidence="2 4">NCTC13315</strain>
    </source>
</reference>
<name>A0A378JNK5_9GAMM</name>
<feature type="domain" description="Tetrapyrrole methylase" evidence="1">
    <location>
        <begin position="4"/>
        <end position="206"/>
    </location>
</feature>
<dbReference type="InterPro" id="IPR000878">
    <property type="entry name" value="4pyrrol_Mease"/>
</dbReference>
<sequence>MSKRLALVGSGIKSISHLTIEAQTYIQQAEYVLYLINEPILEDWLKQNSKKCTSLEPIYFSCDKRELAYKKISIEILNFLQFYNFITVVIYGHPTVFSSPGLEAVKTAKKNNIETVIIPGISAEDCLFAELGIDPSESGCFTIEATNFLISNESLSKYSDLVIWQLGMIGNFTPIRSNKFRNYINLVQKKLLEIYSTRHKAILYEASLYPGIESKIIYFPIEKLNEQEVSTISTLYIPAEKGGDFNKEMLAKLKLLAEDII</sequence>
<dbReference type="InterPro" id="IPR035996">
    <property type="entry name" value="4pyrrol_Methylase_sf"/>
</dbReference>